<feature type="compositionally biased region" description="Low complexity" evidence="1">
    <location>
        <begin position="95"/>
        <end position="106"/>
    </location>
</feature>
<sequence>MDESIDIFEALQDISSTARSENWWITKNEDRHDQDWRSREVFIHREHDGDEVYARGDLEITGSMDKIESPQPGPSGLSFRTPPKSDSQNNLYHYSDTSSSSSSSTDIFERPDLFRTTGWLPQNPFDVPSSHEEAISLNVLLRTFEQKIQKIPFPQTKILKNLL</sequence>
<organism evidence="2 3">
    <name type="scientific">Steinernema carpocapsae</name>
    <name type="common">Entomopathogenic nematode</name>
    <dbReference type="NCBI Taxonomy" id="34508"/>
    <lineage>
        <taxon>Eukaryota</taxon>
        <taxon>Metazoa</taxon>
        <taxon>Ecdysozoa</taxon>
        <taxon>Nematoda</taxon>
        <taxon>Chromadorea</taxon>
        <taxon>Rhabditida</taxon>
        <taxon>Tylenchina</taxon>
        <taxon>Panagrolaimomorpha</taxon>
        <taxon>Strongyloidoidea</taxon>
        <taxon>Steinernematidae</taxon>
        <taxon>Steinernema</taxon>
    </lineage>
</organism>
<reference evidence="2 3" key="2">
    <citation type="journal article" date="2019" name="G3 (Bethesda)">
        <title>Hybrid Assembly of the Genome of the Entomopathogenic Nematode Steinernema carpocapsae Identifies the X-Chromosome.</title>
        <authorList>
            <person name="Serra L."/>
            <person name="Macchietto M."/>
            <person name="Macias-Munoz A."/>
            <person name="McGill C.J."/>
            <person name="Rodriguez I.M."/>
            <person name="Rodriguez B."/>
            <person name="Murad R."/>
            <person name="Mortazavi A."/>
        </authorList>
    </citation>
    <scope>NUCLEOTIDE SEQUENCE [LARGE SCALE GENOMIC DNA]</scope>
    <source>
        <strain evidence="2 3">ALL</strain>
    </source>
</reference>
<name>A0A4V6I8Y9_STECR</name>
<keyword evidence="3" id="KW-1185">Reference proteome</keyword>
<dbReference type="EMBL" id="CM016762">
    <property type="protein sequence ID" value="TMS39793.1"/>
    <property type="molecule type" value="Genomic_DNA"/>
</dbReference>
<evidence type="ECO:0000256" key="1">
    <source>
        <dbReference type="SAM" id="MobiDB-lite"/>
    </source>
</evidence>
<protein>
    <submittedName>
        <fullName evidence="2">Uncharacterized protein</fullName>
    </submittedName>
</protein>
<reference evidence="2 3" key="1">
    <citation type="journal article" date="2015" name="Genome Biol.">
        <title>Comparative genomics of Steinernema reveals deeply conserved gene regulatory networks.</title>
        <authorList>
            <person name="Dillman A.R."/>
            <person name="Macchietto M."/>
            <person name="Porter C.F."/>
            <person name="Rogers A."/>
            <person name="Williams B."/>
            <person name="Antoshechkin I."/>
            <person name="Lee M.M."/>
            <person name="Goodwin Z."/>
            <person name="Lu X."/>
            <person name="Lewis E.E."/>
            <person name="Goodrich-Blair H."/>
            <person name="Stock S.P."/>
            <person name="Adams B.J."/>
            <person name="Sternberg P.W."/>
            <person name="Mortazavi A."/>
        </authorList>
    </citation>
    <scope>NUCLEOTIDE SEQUENCE [LARGE SCALE GENOMIC DNA]</scope>
    <source>
        <strain evidence="2 3">ALL</strain>
    </source>
</reference>
<evidence type="ECO:0000313" key="2">
    <source>
        <dbReference type="EMBL" id="TMS39793.1"/>
    </source>
</evidence>
<dbReference type="Proteomes" id="UP000298663">
    <property type="component" value="Chromosome X"/>
</dbReference>
<gene>
    <name evidence="2" type="ORF">L596_006269</name>
</gene>
<accession>A0A4V6I8Y9</accession>
<feature type="region of interest" description="Disordered" evidence="1">
    <location>
        <begin position="63"/>
        <end position="106"/>
    </location>
</feature>
<proteinExistence type="predicted"/>
<evidence type="ECO:0000313" key="3">
    <source>
        <dbReference type="Proteomes" id="UP000298663"/>
    </source>
</evidence>
<dbReference type="AlphaFoldDB" id="A0A4V6I8Y9"/>